<organism evidence="2 3">
    <name type="scientific">Flagellimonas okinawensis</name>
    <dbReference type="NCBI Taxonomy" id="3031324"/>
    <lineage>
        <taxon>Bacteria</taxon>
        <taxon>Pseudomonadati</taxon>
        <taxon>Bacteroidota</taxon>
        <taxon>Flavobacteriia</taxon>
        <taxon>Flavobacteriales</taxon>
        <taxon>Flavobacteriaceae</taxon>
        <taxon>Flagellimonas</taxon>
    </lineage>
</organism>
<feature type="chain" id="PRO_5046390268" evidence="1">
    <location>
        <begin position="26"/>
        <end position="165"/>
    </location>
</feature>
<evidence type="ECO:0000313" key="3">
    <source>
        <dbReference type="Proteomes" id="UP001217083"/>
    </source>
</evidence>
<comment type="caution">
    <text evidence="2">The sequence shown here is derived from an EMBL/GenBank/DDBJ whole genome shotgun (WGS) entry which is preliminary data.</text>
</comment>
<protein>
    <submittedName>
        <fullName evidence="2">Uncharacterized protein</fullName>
    </submittedName>
</protein>
<gene>
    <name evidence="2" type="ORF">PY091_14725</name>
</gene>
<dbReference type="RefSeq" id="WP_275650418.1">
    <property type="nucleotide sequence ID" value="NZ_JARFVA010000005.1"/>
</dbReference>
<reference evidence="2 3" key="1">
    <citation type="submission" date="2023-03" db="EMBL/GenBank/DDBJ databases">
        <title>Muricauda XX sp. nov. and Muricauda XXX sp. nov., two novel species isolated from Okinawa Trough.</title>
        <authorList>
            <person name="Cao W."/>
            <person name="Deng X."/>
        </authorList>
    </citation>
    <scope>NUCLEOTIDE SEQUENCE [LARGE SCALE GENOMIC DNA]</scope>
    <source>
        <strain evidence="2 3">81s02</strain>
    </source>
</reference>
<keyword evidence="1" id="KW-0732">Signal</keyword>
<proteinExistence type="predicted"/>
<keyword evidence="3" id="KW-1185">Reference proteome</keyword>
<dbReference type="EMBL" id="JARFVA010000005">
    <property type="protein sequence ID" value="MDF0708477.1"/>
    <property type="molecule type" value="Genomic_DNA"/>
</dbReference>
<accession>A0ABT5XRP1</accession>
<sequence length="165" mass="19258">MKKKYALATGLLLLTLCLGNISAKAQSKTGQFGDVLPPELNSEIFFGISLADFKNVNGSNLKLESERNDDFRLIYTQPNYSPDITYIVYYFNNEQHKPFYETIINYRYEEQAKKAGTRLFGQPNYNKTEWRIKMAGMPEIWSWIYKTKLVIVAKIPGSEWYNEWN</sequence>
<dbReference type="Proteomes" id="UP001217083">
    <property type="component" value="Unassembled WGS sequence"/>
</dbReference>
<evidence type="ECO:0000256" key="1">
    <source>
        <dbReference type="SAM" id="SignalP"/>
    </source>
</evidence>
<name>A0ABT5XRP1_9FLAO</name>
<evidence type="ECO:0000313" key="2">
    <source>
        <dbReference type="EMBL" id="MDF0708477.1"/>
    </source>
</evidence>
<feature type="signal peptide" evidence="1">
    <location>
        <begin position="1"/>
        <end position="25"/>
    </location>
</feature>